<accession>A0A843YNL1</accession>
<name>A0A843YNL1_9BURK</name>
<dbReference type="Proteomes" id="UP000451565">
    <property type="component" value="Unassembled WGS sequence"/>
</dbReference>
<protein>
    <submittedName>
        <fullName evidence="2">Polyisoprenoid-binding protein</fullName>
    </submittedName>
</protein>
<dbReference type="InterPro" id="IPR036761">
    <property type="entry name" value="TTHA0802/YceI-like_sf"/>
</dbReference>
<dbReference type="Pfam" id="PF04264">
    <property type="entry name" value="YceI"/>
    <property type="match status" value="1"/>
</dbReference>
<keyword evidence="3" id="KW-1185">Reference proteome</keyword>
<dbReference type="PANTHER" id="PTHR34406">
    <property type="entry name" value="PROTEIN YCEI"/>
    <property type="match status" value="1"/>
</dbReference>
<dbReference type="SUPFAM" id="SSF101874">
    <property type="entry name" value="YceI-like"/>
    <property type="match status" value="1"/>
</dbReference>
<gene>
    <name evidence="2" type="ORF">GEV47_02550</name>
</gene>
<reference evidence="2 3" key="1">
    <citation type="submission" date="2019-10" db="EMBL/GenBank/DDBJ databases">
        <title>Glaciimonas soli sp. nov., a psychrophilic bacterium isolated from the forest soil of a high elevation mountain in Taiwan.</title>
        <authorList>
            <person name="Wang L.-T."/>
            <person name="Shieh W.Y."/>
        </authorList>
    </citation>
    <scope>NUCLEOTIDE SEQUENCE [LARGE SCALE GENOMIC DNA]</scope>
    <source>
        <strain evidence="2 3">GS1</strain>
    </source>
</reference>
<dbReference type="InterPro" id="IPR007372">
    <property type="entry name" value="Lipid/polyisoprenoid-bd_YceI"/>
</dbReference>
<evidence type="ECO:0000313" key="2">
    <source>
        <dbReference type="EMBL" id="MQQ99566.1"/>
    </source>
</evidence>
<dbReference type="PANTHER" id="PTHR34406:SF2">
    <property type="entry name" value="PERIPLASMIC PROTEIN"/>
    <property type="match status" value="1"/>
</dbReference>
<evidence type="ECO:0000259" key="1">
    <source>
        <dbReference type="SMART" id="SM00867"/>
    </source>
</evidence>
<dbReference type="EMBL" id="WINI01000001">
    <property type="protein sequence ID" value="MQQ99566.1"/>
    <property type="molecule type" value="Genomic_DNA"/>
</dbReference>
<comment type="caution">
    <text evidence="2">The sequence shown here is derived from an EMBL/GenBank/DDBJ whole genome shotgun (WGS) entry which is preliminary data.</text>
</comment>
<proteinExistence type="predicted"/>
<dbReference type="OrthoDB" id="9811006at2"/>
<dbReference type="SMART" id="SM00867">
    <property type="entry name" value="YceI"/>
    <property type="match status" value="1"/>
</dbReference>
<evidence type="ECO:0000313" key="3">
    <source>
        <dbReference type="Proteomes" id="UP000451565"/>
    </source>
</evidence>
<feature type="domain" description="Lipid/polyisoprenoid-binding YceI-like" evidence="1">
    <location>
        <begin position="15"/>
        <end position="178"/>
    </location>
</feature>
<dbReference type="AlphaFoldDB" id="A0A843YNL1"/>
<organism evidence="2 3">
    <name type="scientific">Glaciimonas soli</name>
    <dbReference type="NCBI Taxonomy" id="2590999"/>
    <lineage>
        <taxon>Bacteria</taxon>
        <taxon>Pseudomonadati</taxon>
        <taxon>Pseudomonadota</taxon>
        <taxon>Betaproteobacteria</taxon>
        <taxon>Burkholderiales</taxon>
        <taxon>Oxalobacteraceae</taxon>
        <taxon>Glaciimonas</taxon>
    </lineage>
</organism>
<sequence length="182" mass="20089">MLLTALSGPSFAVDHYKIDPDHTFTSFEYSHWGLSVQRGRFDNISGSIAIDPDAKTGTIDINIDTASVNTGSDAFNQTLRSSDFFDAEHHPDIHFISSRLVFDGDVLKQVEGNLTVKGVTHPVTLEIDHYSCRFMFIYGKQACGANGAAEILRSDYNLGRYAPFVSDAVTLHIVVEAIKDYP</sequence>
<dbReference type="Gene3D" id="2.40.128.110">
    <property type="entry name" value="Lipid/polyisoprenoid-binding, YceI-like"/>
    <property type="match status" value="1"/>
</dbReference>